<dbReference type="EMBL" id="MU003723">
    <property type="protein sequence ID" value="KAF2802491.1"/>
    <property type="molecule type" value="Genomic_DNA"/>
</dbReference>
<evidence type="ECO:0000256" key="5">
    <source>
        <dbReference type="ARBA" id="ARBA00023004"/>
    </source>
</evidence>
<dbReference type="GO" id="GO:0020037">
    <property type="term" value="F:heme binding"/>
    <property type="evidence" value="ECO:0007669"/>
    <property type="project" value="InterPro"/>
</dbReference>
<evidence type="ECO:0000256" key="1">
    <source>
        <dbReference type="ARBA" id="ARBA00001971"/>
    </source>
</evidence>
<evidence type="ECO:0008006" key="9">
    <source>
        <dbReference type="Google" id="ProtNLM"/>
    </source>
</evidence>
<dbReference type="SUPFAM" id="SSF48264">
    <property type="entry name" value="Cytochrome P450"/>
    <property type="match status" value="1"/>
</dbReference>
<dbReference type="Proteomes" id="UP000504636">
    <property type="component" value="Unplaced"/>
</dbReference>
<evidence type="ECO:0000313" key="7">
    <source>
        <dbReference type="Proteomes" id="UP000504636"/>
    </source>
</evidence>
<evidence type="ECO:0000256" key="2">
    <source>
        <dbReference type="ARBA" id="ARBA00010617"/>
    </source>
</evidence>
<dbReference type="GO" id="GO:0005506">
    <property type="term" value="F:iron ion binding"/>
    <property type="evidence" value="ECO:0007669"/>
    <property type="project" value="InterPro"/>
</dbReference>
<keyword evidence="7" id="KW-1185">Reference proteome</keyword>
<name>A0A6A6Y113_9PEZI</name>
<protein>
    <recommendedName>
        <fullName evidence="9">Cytochrome P450</fullName>
    </recommendedName>
</protein>
<comment type="cofactor">
    <cofactor evidence="1">
        <name>heme</name>
        <dbReference type="ChEBI" id="CHEBI:30413"/>
    </cofactor>
</comment>
<dbReference type="RefSeq" id="XP_033569455.1">
    <property type="nucleotide sequence ID" value="XM_033727020.1"/>
</dbReference>
<evidence type="ECO:0000256" key="3">
    <source>
        <dbReference type="ARBA" id="ARBA00022723"/>
    </source>
</evidence>
<evidence type="ECO:0000256" key="4">
    <source>
        <dbReference type="ARBA" id="ARBA00023002"/>
    </source>
</evidence>
<proteinExistence type="inferred from homology"/>
<dbReference type="OrthoDB" id="1844152at2759"/>
<dbReference type="InterPro" id="IPR036396">
    <property type="entry name" value="Cyt_P450_sf"/>
</dbReference>
<dbReference type="GO" id="GO:0004497">
    <property type="term" value="F:monooxygenase activity"/>
    <property type="evidence" value="ECO:0007669"/>
    <property type="project" value="InterPro"/>
</dbReference>
<evidence type="ECO:0000313" key="6">
    <source>
        <dbReference type="EMBL" id="KAF2802491.1"/>
    </source>
</evidence>
<organism evidence="6">
    <name type="scientific">Mytilinidion resinicola</name>
    <dbReference type="NCBI Taxonomy" id="574789"/>
    <lineage>
        <taxon>Eukaryota</taxon>
        <taxon>Fungi</taxon>
        <taxon>Dikarya</taxon>
        <taxon>Ascomycota</taxon>
        <taxon>Pezizomycotina</taxon>
        <taxon>Dothideomycetes</taxon>
        <taxon>Pleosporomycetidae</taxon>
        <taxon>Mytilinidiales</taxon>
        <taxon>Mytilinidiaceae</taxon>
        <taxon>Mytilinidion</taxon>
    </lineage>
</organism>
<keyword evidence="5" id="KW-0408">Iron</keyword>
<dbReference type="PANTHER" id="PTHR46206">
    <property type="entry name" value="CYTOCHROME P450"/>
    <property type="match status" value="1"/>
</dbReference>
<gene>
    <name evidence="6 8" type="ORF">BDZ99DRAFT_551335</name>
</gene>
<sequence>MKTETDKEHSSSAKALEIGWVRKKANSCARFVPVLFDTVDEALAADFPSYKEWTPVNVNQKLLRVIAKVSNRIFVGPELWLNEDWIAISIDYTLKVFAGANAIGKWRPWLRPYVQYFIKEVQNTNKFKQRAEDFMVPIIKARREAMANGKYDGERPDDFLQWCLDQEGKTMNRKVER</sequence>
<keyword evidence="3" id="KW-0479">Metal-binding</keyword>
<comment type="similarity">
    <text evidence="2">Belongs to the cytochrome P450 family.</text>
</comment>
<dbReference type="Gene3D" id="1.10.630.10">
    <property type="entry name" value="Cytochrome P450"/>
    <property type="match status" value="1"/>
</dbReference>
<reference evidence="8" key="2">
    <citation type="submission" date="2020-04" db="EMBL/GenBank/DDBJ databases">
        <authorList>
            <consortium name="NCBI Genome Project"/>
        </authorList>
    </citation>
    <scope>NUCLEOTIDE SEQUENCE</scope>
    <source>
        <strain evidence="8">CBS 304.34</strain>
    </source>
</reference>
<reference evidence="8" key="3">
    <citation type="submission" date="2025-04" db="UniProtKB">
        <authorList>
            <consortium name="RefSeq"/>
        </authorList>
    </citation>
    <scope>IDENTIFICATION</scope>
    <source>
        <strain evidence="8">CBS 304.34</strain>
    </source>
</reference>
<dbReference type="GeneID" id="54467913"/>
<dbReference type="PANTHER" id="PTHR46206:SF7">
    <property type="entry name" value="P450, PUTATIVE (EUROFUNG)-RELATED"/>
    <property type="match status" value="1"/>
</dbReference>
<evidence type="ECO:0000313" key="8">
    <source>
        <dbReference type="RefSeq" id="XP_033569455.1"/>
    </source>
</evidence>
<accession>A0A6A6Y113</accession>
<reference evidence="6 8" key="1">
    <citation type="journal article" date="2020" name="Stud. Mycol.">
        <title>101 Dothideomycetes genomes: a test case for predicting lifestyles and emergence of pathogens.</title>
        <authorList>
            <person name="Haridas S."/>
            <person name="Albert R."/>
            <person name="Binder M."/>
            <person name="Bloem J."/>
            <person name="Labutti K."/>
            <person name="Salamov A."/>
            <person name="Andreopoulos B."/>
            <person name="Baker S."/>
            <person name="Barry K."/>
            <person name="Bills G."/>
            <person name="Bluhm B."/>
            <person name="Cannon C."/>
            <person name="Castanera R."/>
            <person name="Culley D."/>
            <person name="Daum C."/>
            <person name="Ezra D."/>
            <person name="Gonzalez J."/>
            <person name="Henrissat B."/>
            <person name="Kuo A."/>
            <person name="Liang C."/>
            <person name="Lipzen A."/>
            <person name="Lutzoni F."/>
            <person name="Magnuson J."/>
            <person name="Mondo S."/>
            <person name="Nolan M."/>
            <person name="Ohm R."/>
            <person name="Pangilinan J."/>
            <person name="Park H.-J."/>
            <person name="Ramirez L."/>
            <person name="Alfaro M."/>
            <person name="Sun H."/>
            <person name="Tritt A."/>
            <person name="Yoshinaga Y."/>
            <person name="Zwiers L.-H."/>
            <person name="Turgeon B."/>
            <person name="Goodwin S."/>
            <person name="Spatafora J."/>
            <person name="Crous P."/>
            <person name="Grigoriev I."/>
        </authorList>
    </citation>
    <scope>NUCLEOTIDE SEQUENCE</scope>
    <source>
        <strain evidence="6 8">CBS 304.34</strain>
    </source>
</reference>
<dbReference type="GO" id="GO:0016705">
    <property type="term" value="F:oxidoreductase activity, acting on paired donors, with incorporation or reduction of molecular oxygen"/>
    <property type="evidence" value="ECO:0007669"/>
    <property type="project" value="InterPro"/>
</dbReference>
<dbReference type="AlphaFoldDB" id="A0A6A6Y113"/>
<keyword evidence="4" id="KW-0560">Oxidoreductase</keyword>